<sequence>MRIDPERLVKLGLFACLALTFHKGFMKLPEVYPALEPERFYRGQVNDGENVAIMKERHFDINYHTGKAIELRLEEMRERGEEPADDELVTRERAELALLKALTKDVRNADYVLLAEEKLARARLREAARWRLTWSGEPAPDPVSEASGEARVRSGSGGFYGGAVGVAPTLPPAPGTAPLETRFRDAARGGNAP</sequence>
<dbReference type="EMBL" id="BLTE01000021">
    <property type="protein sequence ID" value="GFK95741.1"/>
    <property type="molecule type" value="Genomic_DNA"/>
</dbReference>
<dbReference type="AlphaFoldDB" id="A0A6V8LYT0"/>
<evidence type="ECO:0000313" key="3">
    <source>
        <dbReference type="Proteomes" id="UP000494245"/>
    </source>
</evidence>
<accession>A0A6V8LYT0</accession>
<evidence type="ECO:0000256" key="1">
    <source>
        <dbReference type="SAM" id="MobiDB-lite"/>
    </source>
</evidence>
<proteinExistence type="predicted"/>
<dbReference type="RefSeq" id="WP_173086880.1">
    <property type="nucleotide sequence ID" value="NZ_BLTE01000021.1"/>
</dbReference>
<dbReference type="Proteomes" id="UP000494245">
    <property type="component" value="Unassembled WGS sequence"/>
</dbReference>
<comment type="caution">
    <text evidence="2">The sequence shown here is derived from an EMBL/GenBank/DDBJ whole genome shotgun (WGS) entry which is preliminary data.</text>
</comment>
<protein>
    <submittedName>
        <fullName evidence="2">Uncharacterized protein</fullName>
    </submittedName>
</protein>
<reference evidence="2 3" key="2">
    <citation type="submission" date="2020-05" db="EMBL/GenBank/DDBJ databases">
        <title>Draft genome sequence of Desulfovibrio sp. strainFSS-1.</title>
        <authorList>
            <person name="Shimoshige H."/>
            <person name="Kobayashi H."/>
            <person name="Maekawa T."/>
        </authorList>
    </citation>
    <scope>NUCLEOTIDE SEQUENCE [LARGE SCALE GENOMIC DNA]</scope>
    <source>
        <strain evidence="2 3">SIID29052-01</strain>
    </source>
</reference>
<organism evidence="2 3">
    <name type="scientific">Fundidesulfovibrio magnetotacticus</name>
    <dbReference type="NCBI Taxonomy" id="2730080"/>
    <lineage>
        <taxon>Bacteria</taxon>
        <taxon>Pseudomonadati</taxon>
        <taxon>Thermodesulfobacteriota</taxon>
        <taxon>Desulfovibrionia</taxon>
        <taxon>Desulfovibrionales</taxon>
        <taxon>Desulfovibrionaceae</taxon>
        <taxon>Fundidesulfovibrio</taxon>
    </lineage>
</organism>
<evidence type="ECO:0000313" key="2">
    <source>
        <dbReference type="EMBL" id="GFK95741.1"/>
    </source>
</evidence>
<reference evidence="2 3" key="1">
    <citation type="submission" date="2020-04" db="EMBL/GenBank/DDBJ databases">
        <authorList>
            <consortium name="Desulfovibrio sp. FSS-1 genome sequencing consortium"/>
            <person name="Shimoshige H."/>
            <person name="Kobayashi H."/>
            <person name="Maekawa T."/>
        </authorList>
    </citation>
    <scope>NUCLEOTIDE SEQUENCE [LARGE SCALE GENOMIC DNA]</scope>
    <source>
        <strain evidence="2 3">SIID29052-01</strain>
    </source>
</reference>
<keyword evidence="3" id="KW-1185">Reference proteome</keyword>
<name>A0A6V8LYT0_9BACT</name>
<feature type="region of interest" description="Disordered" evidence="1">
    <location>
        <begin position="170"/>
        <end position="193"/>
    </location>
</feature>
<gene>
    <name evidence="2" type="ORF">NNJEOMEG_03609</name>
</gene>